<dbReference type="PROSITE" id="PS50850">
    <property type="entry name" value="MFS"/>
    <property type="match status" value="1"/>
</dbReference>
<keyword evidence="4 5" id="KW-0472">Membrane</keyword>
<evidence type="ECO:0000256" key="1">
    <source>
        <dbReference type="ARBA" id="ARBA00004651"/>
    </source>
</evidence>
<keyword evidence="3 5" id="KW-1133">Transmembrane helix</keyword>
<dbReference type="PRINTS" id="PR01036">
    <property type="entry name" value="TCRTETB"/>
</dbReference>
<feature type="transmembrane region" description="Helical" evidence="5">
    <location>
        <begin position="64"/>
        <end position="82"/>
    </location>
</feature>
<organism evidence="7 8">
    <name type="scientific">Actinocrinis puniceicyclus</name>
    <dbReference type="NCBI Taxonomy" id="977794"/>
    <lineage>
        <taxon>Bacteria</taxon>
        <taxon>Bacillati</taxon>
        <taxon>Actinomycetota</taxon>
        <taxon>Actinomycetes</taxon>
        <taxon>Catenulisporales</taxon>
        <taxon>Actinospicaceae</taxon>
        <taxon>Actinocrinis</taxon>
    </lineage>
</organism>
<dbReference type="AlphaFoldDB" id="A0A8J7WLQ7"/>
<dbReference type="GO" id="GO:0022857">
    <property type="term" value="F:transmembrane transporter activity"/>
    <property type="evidence" value="ECO:0007669"/>
    <property type="project" value="InterPro"/>
</dbReference>
<evidence type="ECO:0000313" key="7">
    <source>
        <dbReference type="EMBL" id="MBS2964693.1"/>
    </source>
</evidence>
<feature type="transmembrane region" description="Helical" evidence="5">
    <location>
        <begin position="395"/>
        <end position="413"/>
    </location>
</feature>
<dbReference type="InterPro" id="IPR036259">
    <property type="entry name" value="MFS_trans_sf"/>
</dbReference>
<dbReference type="Gene3D" id="1.20.1250.20">
    <property type="entry name" value="MFS general substrate transporter like domains"/>
    <property type="match status" value="1"/>
</dbReference>
<dbReference type="EMBL" id="JAGSXH010000057">
    <property type="protein sequence ID" value="MBS2964693.1"/>
    <property type="molecule type" value="Genomic_DNA"/>
</dbReference>
<feature type="transmembrane region" description="Helical" evidence="5">
    <location>
        <begin position="284"/>
        <end position="307"/>
    </location>
</feature>
<keyword evidence="8" id="KW-1185">Reference proteome</keyword>
<protein>
    <submittedName>
        <fullName evidence="7">MFS transporter</fullName>
    </submittedName>
</protein>
<evidence type="ECO:0000256" key="3">
    <source>
        <dbReference type="ARBA" id="ARBA00022989"/>
    </source>
</evidence>
<comment type="subcellular location">
    <subcellularLocation>
        <location evidence="1">Cell membrane</location>
        <topology evidence="1">Multi-pass membrane protein</topology>
    </subcellularLocation>
</comment>
<keyword evidence="2 5" id="KW-0812">Transmembrane</keyword>
<dbReference type="Proteomes" id="UP000677913">
    <property type="component" value="Unassembled WGS sequence"/>
</dbReference>
<feature type="transmembrane region" description="Helical" evidence="5">
    <location>
        <begin position="188"/>
        <end position="207"/>
    </location>
</feature>
<feature type="transmembrane region" description="Helical" evidence="5">
    <location>
        <begin position="419"/>
        <end position="443"/>
    </location>
</feature>
<dbReference type="InterPro" id="IPR011701">
    <property type="entry name" value="MFS"/>
</dbReference>
<feature type="transmembrane region" description="Helical" evidence="5">
    <location>
        <begin position="252"/>
        <end position="278"/>
    </location>
</feature>
<evidence type="ECO:0000259" key="6">
    <source>
        <dbReference type="PROSITE" id="PS50850"/>
    </source>
</evidence>
<feature type="transmembrane region" description="Helical" evidence="5">
    <location>
        <begin position="213"/>
        <end position="232"/>
    </location>
</feature>
<dbReference type="PANTHER" id="PTHR42718">
    <property type="entry name" value="MAJOR FACILITATOR SUPERFAMILY MULTIDRUG TRANSPORTER MFSC"/>
    <property type="match status" value="1"/>
</dbReference>
<dbReference type="RefSeq" id="WP_211469052.1">
    <property type="nucleotide sequence ID" value="NZ_JAGSXH010000057.1"/>
</dbReference>
<feature type="transmembrane region" description="Helical" evidence="5">
    <location>
        <begin position="352"/>
        <end position="374"/>
    </location>
</feature>
<evidence type="ECO:0000256" key="2">
    <source>
        <dbReference type="ARBA" id="ARBA00022692"/>
    </source>
</evidence>
<dbReference type="InterPro" id="IPR020846">
    <property type="entry name" value="MFS_dom"/>
</dbReference>
<name>A0A8J7WLQ7_9ACTN</name>
<sequence>MLIAMFMAVLDVAVVNVALPTIHNELHATGAGLQLSVSGYTITYAVLIVTGARLGDLWGHGRMFRAGLALFTAASLACGLAPDIGGLIAFRGLQGVGAAAMVPQVLSIIQRTFSGPARMRATSMYTAVIAGGAAVGQVVGGLLVSANLFGSTWRPAFLVNVPIGLAALVISGRVLPKDRGEPGRGLDPVGVAVLTPTVLAFVVPLVLGHDEHWPLWGWLLLAASALGVAAFVTVERRLERRRGTPIIPGRTLALPGFALSIGLMFLVMAVMTGMFFALTLHLQGALGFSALDAGLAGAPAAGAIFVVSMRWRRLPARWYPWLVVAGLVVVALSSFALAGVLHGGTTGGLARWILQAVNGAGLGLAYSPLLGVMLSRIPVSDAADASGVISTTAQVSQVVGIATFGTLFLNLLAQAHLHASAHAVSAVLVVAGAIALLGALLAIRLSRVR</sequence>
<feature type="transmembrane region" description="Helical" evidence="5">
    <location>
        <begin position="156"/>
        <end position="176"/>
    </location>
</feature>
<reference evidence="7" key="1">
    <citation type="submission" date="2021-04" db="EMBL/GenBank/DDBJ databases">
        <title>Genome based classification of Actinospica acidithermotolerans sp. nov., an actinobacterium isolated from an Indonesian hot spring.</title>
        <authorList>
            <person name="Kusuma A.B."/>
            <person name="Putra K.E."/>
            <person name="Nafisah S."/>
            <person name="Loh J."/>
            <person name="Nouioui I."/>
            <person name="Goodfellow M."/>
        </authorList>
    </citation>
    <scope>NUCLEOTIDE SEQUENCE</scope>
    <source>
        <strain evidence="7">DSM 45618</strain>
    </source>
</reference>
<feature type="transmembrane region" description="Helical" evidence="5">
    <location>
        <begin position="121"/>
        <end position="144"/>
    </location>
</feature>
<comment type="caution">
    <text evidence="7">The sequence shown here is derived from an EMBL/GenBank/DDBJ whole genome shotgun (WGS) entry which is preliminary data.</text>
</comment>
<gene>
    <name evidence="7" type="ORF">KGA66_16670</name>
</gene>
<dbReference type="SUPFAM" id="SSF103473">
    <property type="entry name" value="MFS general substrate transporter"/>
    <property type="match status" value="1"/>
</dbReference>
<feature type="domain" description="Major facilitator superfamily (MFS) profile" evidence="6">
    <location>
        <begin position="1"/>
        <end position="449"/>
    </location>
</feature>
<feature type="transmembrane region" description="Helical" evidence="5">
    <location>
        <begin position="33"/>
        <end position="52"/>
    </location>
</feature>
<dbReference type="PANTHER" id="PTHR42718:SF39">
    <property type="entry name" value="ACTINORHODIN TRANSPORTER-RELATED"/>
    <property type="match status" value="1"/>
</dbReference>
<dbReference type="GO" id="GO:0005886">
    <property type="term" value="C:plasma membrane"/>
    <property type="evidence" value="ECO:0007669"/>
    <property type="project" value="UniProtKB-SubCell"/>
</dbReference>
<evidence type="ECO:0000313" key="8">
    <source>
        <dbReference type="Proteomes" id="UP000677913"/>
    </source>
</evidence>
<dbReference type="CDD" id="cd17321">
    <property type="entry name" value="MFS_MMR_MDR_like"/>
    <property type="match status" value="1"/>
</dbReference>
<proteinExistence type="predicted"/>
<feature type="transmembrane region" description="Helical" evidence="5">
    <location>
        <begin position="319"/>
        <end position="340"/>
    </location>
</feature>
<dbReference type="Pfam" id="PF07690">
    <property type="entry name" value="MFS_1"/>
    <property type="match status" value="1"/>
</dbReference>
<dbReference type="Gene3D" id="1.20.1720.10">
    <property type="entry name" value="Multidrug resistance protein D"/>
    <property type="match status" value="1"/>
</dbReference>
<accession>A0A8J7WLQ7</accession>
<evidence type="ECO:0000256" key="4">
    <source>
        <dbReference type="ARBA" id="ARBA00023136"/>
    </source>
</evidence>
<evidence type="ECO:0000256" key="5">
    <source>
        <dbReference type="SAM" id="Phobius"/>
    </source>
</evidence>